<dbReference type="Proteomes" id="UP000287651">
    <property type="component" value="Unassembled WGS sequence"/>
</dbReference>
<dbReference type="EMBL" id="AMZH03000814">
    <property type="protein sequence ID" value="RRT81841.1"/>
    <property type="molecule type" value="Genomic_DNA"/>
</dbReference>
<organism evidence="2 3">
    <name type="scientific">Ensete ventricosum</name>
    <name type="common">Abyssinian banana</name>
    <name type="synonym">Musa ensete</name>
    <dbReference type="NCBI Taxonomy" id="4639"/>
    <lineage>
        <taxon>Eukaryota</taxon>
        <taxon>Viridiplantae</taxon>
        <taxon>Streptophyta</taxon>
        <taxon>Embryophyta</taxon>
        <taxon>Tracheophyta</taxon>
        <taxon>Spermatophyta</taxon>
        <taxon>Magnoliopsida</taxon>
        <taxon>Liliopsida</taxon>
        <taxon>Zingiberales</taxon>
        <taxon>Musaceae</taxon>
        <taxon>Ensete</taxon>
    </lineage>
</organism>
<evidence type="ECO:0000313" key="3">
    <source>
        <dbReference type="Proteomes" id="UP000287651"/>
    </source>
</evidence>
<reference evidence="2 3" key="1">
    <citation type="journal article" date="2014" name="Agronomy (Basel)">
        <title>A Draft Genome Sequence for Ensete ventricosum, the Drought-Tolerant Tree Against Hunger.</title>
        <authorList>
            <person name="Harrison J."/>
            <person name="Moore K.A."/>
            <person name="Paszkiewicz K."/>
            <person name="Jones T."/>
            <person name="Grant M."/>
            <person name="Ambacheew D."/>
            <person name="Muzemil S."/>
            <person name="Studholme D.J."/>
        </authorList>
    </citation>
    <scope>NUCLEOTIDE SEQUENCE [LARGE SCALE GENOMIC DNA]</scope>
</reference>
<dbReference type="AlphaFoldDB" id="A0A427B018"/>
<protein>
    <submittedName>
        <fullName evidence="2">Uncharacterized protein</fullName>
    </submittedName>
</protein>
<gene>
    <name evidence="2" type="ORF">B296_00021191</name>
</gene>
<proteinExistence type="predicted"/>
<evidence type="ECO:0000313" key="2">
    <source>
        <dbReference type="EMBL" id="RRT81841.1"/>
    </source>
</evidence>
<evidence type="ECO:0000256" key="1">
    <source>
        <dbReference type="SAM" id="MobiDB-lite"/>
    </source>
</evidence>
<name>A0A427B018_ENSVE</name>
<feature type="region of interest" description="Disordered" evidence="1">
    <location>
        <begin position="75"/>
        <end position="110"/>
    </location>
</feature>
<sequence length="110" mass="12260">MLQEHPSSNPNPEHYANLSHVPLPTVFSNGAPPLPLLLVAYRVATVDSARNTATSRSDLGQSSLEDNPRDLIEVEQTDRSHHRPDHLHPSIRCVRRIPPNPNKGLLRPPM</sequence>
<accession>A0A427B018</accession>
<comment type="caution">
    <text evidence="2">The sequence shown here is derived from an EMBL/GenBank/DDBJ whole genome shotgun (WGS) entry which is preliminary data.</text>
</comment>